<dbReference type="PANTHER" id="PTHR46380">
    <property type="entry name" value="CYCLIN-D-BINDING MYB-LIKE TRANSCRIPTION FACTOR 1"/>
    <property type="match status" value="1"/>
</dbReference>
<feature type="compositionally biased region" description="Basic residues" evidence="4">
    <location>
        <begin position="434"/>
        <end position="446"/>
    </location>
</feature>
<dbReference type="InterPro" id="IPR001005">
    <property type="entry name" value="SANT/Myb"/>
</dbReference>
<dbReference type="EMBL" id="JBFXLQ010000013">
    <property type="protein sequence ID" value="KAL2868592.1"/>
    <property type="molecule type" value="Genomic_DNA"/>
</dbReference>
<feature type="domain" description="Myb-like" evidence="5">
    <location>
        <begin position="260"/>
        <end position="302"/>
    </location>
</feature>
<dbReference type="PROSITE" id="PS50090">
    <property type="entry name" value="MYB_LIKE"/>
    <property type="match status" value="2"/>
</dbReference>
<sequence>MGQGSSQPASGVQNEEPPDDTETRTTRSPPNRPMAVKDAEGGAQNVGVTTAKRKRKSSTIGSNPSPGQSASHSSPEIKRKRLVDSLGKSDTLKVDDGAKREVTEPRSFPLNVGAANQTPKAKSRPSSVRPPKRAKSLAANDGHKMSLSPPLSTGDWQAKGRLGRTDGSSNAKGTTGAFKPEEVGALENYKVNFCNSNNCPTNVFDRMVQHGRAGPFPGEQWIKKKIFWKEVGTILPGRDRRSVYRFMKRHFQASGQQPHKWTDEQEDELAQLVRQHGSRFAYIAEILGRSNDDVVQRWKNHLEHRDTMRTGAWSGEELKALHDALKLVWSRSKEQGYDVGGSVYEMDESLISWSRVSEAMQHRRSRQQCADKWRKIKARMVPGRSISRSNSRSVTPSSAAKRQSSKKYKSSVFVDSEAEESGGQEKSEDEAKRSPKTTHQAKRSKSRSTTSSSESRSGSVSGSEADSEAQSGSASKSDSSSTSESESESESSTVEGKPKSDLNSKPSSGDESSTSRQSIAKSRSRSQPSTQRSLKDISKSTQSEAQERKRASTSESDSSTDSDSDSDSSSGTSERSGSSQPAKHKISKVIRRSESTTDNSSDSSSEEESSSTDESESKSGSTQVPLRNMKRKHEDSSARDAKTKDDKRVKIKKEPSPTSSETSSSESDSESGSDSSSKSSSSESTSDSESSSESESEPSVGTELKAAPKDSRVLSKATSKIKAEPEVSDTDVLIKKESDASGKSDASDSSSESGDDSSDSSSGDSSSEESSGSDSSFDSDSD</sequence>
<dbReference type="RefSeq" id="XP_070887571.1">
    <property type="nucleotide sequence ID" value="XM_071035039.1"/>
</dbReference>
<protein>
    <submittedName>
        <fullName evidence="7">Uncharacterized protein</fullName>
    </submittedName>
</protein>
<evidence type="ECO:0000256" key="2">
    <source>
        <dbReference type="ARBA" id="ARBA00023125"/>
    </source>
</evidence>
<feature type="compositionally biased region" description="Acidic residues" evidence="4">
    <location>
        <begin position="604"/>
        <end position="614"/>
    </location>
</feature>
<comment type="caution">
    <text evidence="7">The sequence shown here is derived from an EMBL/GenBank/DDBJ whole genome shotgun (WGS) entry which is preliminary data.</text>
</comment>
<dbReference type="PROSITE" id="PS51294">
    <property type="entry name" value="HTH_MYB"/>
    <property type="match status" value="1"/>
</dbReference>
<feature type="compositionally biased region" description="Basic and acidic residues" evidence="4">
    <location>
        <begin position="90"/>
        <end position="104"/>
    </location>
</feature>
<dbReference type="InterPro" id="IPR009057">
    <property type="entry name" value="Homeodomain-like_sf"/>
</dbReference>
<reference evidence="7 8" key="1">
    <citation type="submission" date="2024-07" db="EMBL/GenBank/DDBJ databases">
        <title>Section-level genome sequencing and comparative genomics of Aspergillus sections Usti and Cavernicolus.</title>
        <authorList>
            <consortium name="Lawrence Berkeley National Laboratory"/>
            <person name="Nybo J.L."/>
            <person name="Vesth T.C."/>
            <person name="Theobald S."/>
            <person name="Frisvad J.C."/>
            <person name="Larsen T.O."/>
            <person name="Kjaerboelling I."/>
            <person name="Rothschild-Mancinelli K."/>
            <person name="Lyhne E.K."/>
            <person name="Kogle M.E."/>
            <person name="Barry K."/>
            <person name="Clum A."/>
            <person name="Na H."/>
            <person name="Ledsgaard L."/>
            <person name="Lin J."/>
            <person name="Lipzen A."/>
            <person name="Kuo A."/>
            <person name="Riley R."/>
            <person name="Mondo S."/>
            <person name="Labutti K."/>
            <person name="Haridas S."/>
            <person name="Pangalinan J."/>
            <person name="Salamov A.A."/>
            <person name="Simmons B.A."/>
            <person name="Magnuson J.K."/>
            <person name="Chen J."/>
            <person name="Drula E."/>
            <person name="Henrissat B."/>
            <person name="Wiebenga A."/>
            <person name="Lubbers R.J."/>
            <person name="Gomes A.C."/>
            <person name="Macurrencykelacurrency M.R."/>
            <person name="Stajich J."/>
            <person name="Grigoriev I.V."/>
            <person name="Mortensen U.H."/>
            <person name="De Vries R.P."/>
            <person name="Baker S.E."/>
            <person name="Andersen M.R."/>
        </authorList>
    </citation>
    <scope>NUCLEOTIDE SEQUENCE [LARGE SCALE GENOMIC DNA]</scope>
    <source>
        <strain evidence="7 8">CBS 449.75</strain>
    </source>
</reference>
<evidence type="ECO:0000256" key="4">
    <source>
        <dbReference type="SAM" id="MobiDB-lite"/>
    </source>
</evidence>
<evidence type="ECO:0000313" key="7">
    <source>
        <dbReference type="EMBL" id="KAL2868592.1"/>
    </source>
</evidence>
<keyword evidence="2" id="KW-0238">DNA-binding</keyword>
<feature type="compositionally biased region" description="Low complexity" evidence="4">
    <location>
        <begin position="759"/>
        <end position="776"/>
    </location>
</feature>
<feature type="domain" description="Myb-like" evidence="5">
    <location>
        <begin position="305"/>
        <end position="377"/>
    </location>
</feature>
<evidence type="ECO:0000259" key="5">
    <source>
        <dbReference type="PROSITE" id="PS50090"/>
    </source>
</evidence>
<feature type="compositionally biased region" description="Low complexity" evidence="4">
    <location>
        <begin position="447"/>
        <end position="495"/>
    </location>
</feature>
<dbReference type="InterPro" id="IPR051651">
    <property type="entry name" value="DMTF1_DNA-bind_reg"/>
</dbReference>
<name>A0ABR4LW13_9EURO</name>
<comment type="subcellular location">
    <subcellularLocation>
        <location evidence="1">Nucleus</location>
    </subcellularLocation>
</comment>
<evidence type="ECO:0000256" key="3">
    <source>
        <dbReference type="ARBA" id="ARBA00023242"/>
    </source>
</evidence>
<keyword evidence="3" id="KW-0539">Nucleus</keyword>
<evidence type="ECO:0000259" key="6">
    <source>
        <dbReference type="PROSITE" id="PS51294"/>
    </source>
</evidence>
<dbReference type="PANTHER" id="PTHR46380:SF2">
    <property type="entry name" value="CYCLIN-D-BINDING MYB-LIKE TRANSCRIPTION FACTOR 1"/>
    <property type="match status" value="1"/>
</dbReference>
<feature type="compositionally biased region" description="Low complexity" evidence="4">
    <location>
        <begin position="567"/>
        <end position="579"/>
    </location>
</feature>
<feature type="compositionally biased region" description="Polar residues" evidence="4">
    <location>
        <begin position="114"/>
        <end position="126"/>
    </location>
</feature>
<feature type="compositionally biased region" description="Basic and acidic residues" evidence="4">
    <location>
        <begin position="632"/>
        <end position="655"/>
    </location>
</feature>
<dbReference type="Gene3D" id="1.10.10.60">
    <property type="entry name" value="Homeodomain-like"/>
    <property type="match status" value="2"/>
</dbReference>
<proteinExistence type="predicted"/>
<feature type="region of interest" description="Disordered" evidence="4">
    <location>
        <begin position="1"/>
        <end position="176"/>
    </location>
</feature>
<feature type="compositionally biased region" description="Low complexity" evidence="4">
    <location>
        <begin position="656"/>
        <end position="689"/>
    </location>
</feature>
<organism evidence="7 8">
    <name type="scientific">Aspergillus lucknowensis</name>
    <dbReference type="NCBI Taxonomy" id="176173"/>
    <lineage>
        <taxon>Eukaryota</taxon>
        <taxon>Fungi</taxon>
        <taxon>Dikarya</taxon>
        <taxon>Ascomycota</taxon>
        <taxon>Pezizomycotina</taxon>
        <taxon>Eurotiomycetes</taxon>
        <taxon>Eurotiomycetidae</taxon>
        <taxon>Eurotiales</taxon>
        <taxon>Aspergillaceae</taxon>
        <taxon>Aspergillus</taxon>
        <taxon>Aspergillus subgen. Nidulantes</taxon>
    </lineage>
</organism>
<feature type="compositionally biased region" description="Polar residues" evidence="4">
    <location>
        <begin position="1"/>
        <end position="13"/>
    </location>
</feature>
<evidence type="ECO:0000313" key="8">
    <source>
        <dbReference type="Proteomes" id="UP001610432"/>
    </source>
</evidence>
<feature type="compositionally biased region" description="Low complexity" evidence="4">
    <location>
        <begin position="384"/>
        <end position="398"/>
    </location>
</feature>
<dbReference type="InterPro" id="IPR017930">
    <property type="entry name" value="Myb_dom"/>
</dbReference>
<feature type="compositionally biased region" description="Basic and acidic residues" evidence="4">
    <location>
        <begin position="423"/>
        <end position="433"/>
    </location>
</feature>
<dbReference type="SUPFAM" id="SSF46689">
    <property type="entry name" value="Homeodomain-like"/>
    <property type="match status" value="1"/>
</dbReference>
<dbReference type="Pfam" id="PF13921">
    <property type="entry name" value="Myb_DNA-bind_6"/>
    <property type="match status" value="1"/>
</dbReference>
<dbReference type="SMART" id="SM00717">
    <property type="entry name" value="SANT"/>
    <property type="match status" value="2"/>
</dbReference>
<dbReference type="Proteomes" id="UP001610432">
    <property type="component" value="Unassembled WGS sequence"/>
</dbReference>
<evidence type="ECO:0000256" key="1">
    <source>
        <dbReference type="ARBA" id="ARBA00004123"/>
    </source>
</evidence>
<feature type="region of interest" description="Disordered" evidence="4">
    <location>
        <begin position="375"/>
        <end position="782"/>
    </location>
</feature>
<feature type="domain" description="HTH myb-type" evidence="6">
    <location>
        <begin position="260"/>
        <end position="306"/>
    </location>
</feature>
<feature type="compositionally biased region" description="Basic and acidic residues" evidence="4">
    <location>
        <begin position="732"/>
        <end position="746"/>
    </location>
</feature>
<feature type="compositionally biased region" description="Polar residues" evidence="4">
    <location>
        <begin position="503"/>
        <end position="521"/>
    </location>
</feature>
<feature type="compositionally biased region" description="Polar residues" evidence="4">
    <location>
        <begin position="58"/>
        <end position="74"/>
    </location>
</feature>
<accession>A0ABR4LW13</accession>
<dbReference type="GeneID" id="98150111"/>
<gene>
    <name evidence="7" type="ORF">BJX67DRAFT_45699</name>
</gene>
<keyword evidence="8" id="KW-1185">Reference proteome</keyword>
<dbReference type="CDD" id="cd00167">
    <property type="entry name" value="SANT"/>
    <property type="match status" value="2"/>
</dbReference>